<feature type="domain" description="PTS EIIA type-2" evidence="1">
    <location>
        <begin position="3"/>
        <end position="146"/>
    </location>
</feature>
<dbReference type="Pfam" id="PF00359">
    <property type="entry name" value="PTS_EIIA_2"/>
    <property type="match status" value="1"/>
</dbReference>
<organism evidence="2 3">
    <name type="scientific">Nocardioides aquiterrae</name>
    <dbReference type="NCBI Taxonomy" id="203799"/>
    <lineage>
        <taxon>Bacteria</taxon>
        <taxon>Bacillati</taxon>
        <taxon>Actinomycetota</taxon>
        <taxon>Actinomycetes</taxon>
        <taxon>Propionibacteriales</taxon>
        <taxon>Nocardioidaceae</taxon>
        <taxon>Nocardioides</taxon>
    </lineage>
</organism>
<dbReference type="PANTHER" id="PTHR47738">
    <property type="entry name" value="PTS SYSTEM FRUCTOSE-LIKE EIIA COMPONENT-RELATED"/>
    <property type="match status" value="1"/>
</dbReference>
<proteinExistence type="predicted"/>
<reference evidence="2 3" key="1">
    <citation type="journal article" date="2019" name="Int. J. Syst. Evol. Microbiol.">
        <title>The Global Catalogue of Microorganisms (GCM) 10K type strain sequencing project: providing services to taxonomists for standard genome sequencing and annotation.</title>
        <authorList>
            <consortium name="The Broad Institute Genomics Platform"/>
            <consortium name="The Broad Institute Genome Sequencing Center for Infectious Disease"/>
            <person name="Wu L."/>
            <person name="Ma J."/>
        </authorList>
    </citation>
    <scope>NUCLEOTIDE SEQUENCE [LARGE SCALE GENOMIC DNA]</scope>
    <source>
        <strain evidence="2 3">JCM 11813</strain>
    </source>
</reference>
<dbReference type="RefSeq" id="WP_343904815.1">
    <property type="nucleotide sequence ID" value="NZ_BAAAJE010000001.1"/>
</dbReference>
<dbReference type="Proteomes" id="UP001499979">
    <property type="component" value="Unassembled WGS sequence"/>
</dbReference>
<protein>
    <recommendedName>
        <fullName evidence="1">PTS EIIA type-2 domain-containing protein</fullName>
    </recommendedName>
</protein>
<evidence type="ECO:0000313" key="3">
    <source>
        <dbReference type="Proteomes" id="UP001499979"/>
    </source>
</evidence>
<keyword evidence="3" id="KW-1185">Reference proteome</keyword>
<comment type="caution">
    <text evidence="2">The sequence shown here is derived from an EMBL/GenBank/DDBJ whole genome shotgun (WGS) entry which is preliminary data.</text>
</comment>
<evidence type="ECO:0000313" key="2">
    <source>
        <dbReference type="EMBL" id="GAA1125778.1"/>
    </source>
</evidence>
<evidence type="ECO:0000259" key="1">
    <source>
        <dbReference type="PROSITE" id="PS51094"/>
    </source>
</evidence>
<dbReference type="PANTHER" id="PTHR47738:SF1">
    <property type="entry name" value="NITROGEN REGULATORY PROTEIN"/>
    <property type="match status" value="1"/>
</dbReference>
<sequence>MADLVDVRTVSVQQELGATLEDCVRSLATLLDEAGRLSGVDAFVADVLAREAKGSTALPGGVALPHARSAAVLEPTVAVATLPAPVDAPNGHDFDLVFLLAVPEDQASDYLKLLRTVTTAAVKPGFRSDCRAAESPARLSILAADAFA</sequence>
<dbReference type="InterPro" id="IPR051541">
    <property type="entry name" value="PTS_SugarTrans_NitroReg"/>
</dbReference>
<dbReference type="PROSITE" id="PS51094">
    <property type="entry name" value="PTS_EIIA_TYPE_2"/>
    <property type="match status" value="1"/>
</dbReference>
<gene>
    <name evidence="2" type="ORF">GCM10009606_01830</name>
</gene>
<accession>A0ABN1U9S1</accession>
<dbReference type="SUPFAM" id="SSF55804">
    <property type="entry name" value="Phoshotransferase/anion transport protein"/>
    <property type="match status" value="1"/>
</dbReference>
<dbReference type="EMBL" id="BAAAJE010000001">
    <property type="protein sequence ID" value="GAA1125778.1"/>
    <property type="molecule type" value="Genomic_DNA"/>
</dbReference>
<dbReference type="InterPro" id="IPR002178">
    <property type="entry name" value="PTS_EIIA_type-2_dom"/>
</dbReference>
<dbReference type="InterPro" id="IPR016152">
    <property type="entry name" value="PTrfase/Anion_transptr"/>
</dbReference>
<name>A0ABN1U9S1_9ACTN</name>
<dbReference type="CDD" id="cd00211">
    <property type="entry name" value="PTS_IIA_fru"/>
    <property type="match status" value="1"/>
</dbReference>
<dbReference type="Gene3D" id="3.40.930.10">
    <property type="entry name" value="Mannitol-specific EII, Chain A"/>
    <property type="match status" value="1"/>
</dbReference>